<evidence type="ECO:0000256" key="5">
    <source>
        <dbReference type="ARBA" id="ARBA00023049"/>
    </source>
</evidence>
<dbReference type="Gene3D" id="3.30.830.10">
    <property type="entry name" value="Metalloenzyme, LuxS/M16 peptidase-like"/>
    <property type="match status" value="4"/>
</dbReference>
<evidence type="ECO:0000313" key="9">
    <source>
        <dbReference type="Proteomes" id="UP000266492"/>
    </source>
</evidence>
<dbReference type="InterPro" id="IPR007863">
    <property type="entry name" value="Peptidase_M16_C"/>
</dbReference>
<keyword evidence="3" id="KW-0378">Hydrolase</keyword>
<accession>A0A395VTR0</accession>
<dbReference type="Pfam" id="PF05193">
    <property type="entry name" value="Peptidase_M16_C"/>
    <property type="match status" value="1"/>
</dbReference>
<dbReference type="PANTHER" id="PTHR43690:SF17">
    <property type="entry name" value="PROTEIN YHJJ"/>
    <property type="match status" value="1"/>
</dbReference>
<sequence>MSKIPPQRISALFHVFKLFNSNHLIYNFIIYKFQISGTKISKILLPLFLLLKCCHIMNKRLKLSCLSLFLALVICSCSSQKKYSYETVPNDPLKARIYTLDNGLKVYLTVNKETPRIQTFIAVRVGGKNDPAETTGLAHYFEHLMFKGTDKFGTQDYATEKPLLDAIEQQFEIYRKTTDEAERKAIYHTIDSLSYEASKYAIPNEYDKLMAAIGSTGSNAYTWYDQTVYQEDIPSNQIENWAKIQADRFENNVIRGFHTELEAVYEEKNMSLTRDNSKVQEAIFSSLFPKHPYGTQTVLGTQENLKNPSITNIKNYYKQWYVPNNMAICMSGDLDPDATIALIDKYFGGLKPNPELPKLDLPKEAPITQPVVKEVLGPDAESVALAWRFPGVSDKDFEILQVVSQVLYNGKAGLIDLDLNQQQKVLNSYGYPMGLADYSALLLGGLPKQGQTLEEVKDLLLSEIKKLRAGEFDEKMLEANINNFKLGELQNMESNEGRADMFVNSFINGTDWKNEVTAIDRMAKLTKEDIVAFANKYLKEDNYAVIYKKQGKDPNEKKMTKPEITPIITNRDVASPFLVEVQESAVKPIEPVFLDYQKDMSQLKAKSDIPVLYKQNVANNLFQLIYVFDMGNNHDKALGTAFDYLEYLGTSDMTPEELKSEFYRLACTFYVSPGNERTYVVLSGLNENMPAAVQLFEKLLADAQVNKEAYTNMTSDILKARSDAKLNQGQNFSRLMSFAMYGPKSPATNLLTEAELTNMNPQELVDRIHNQNSYKHRILYYGPSSSKDLLATINQYHQVPAALKDIPAGNEYAYLETPVTKVLVAPYDAKQIYMAQISNLDKKYDPAIEPIRALYDEYFGGGMNSIVFQEMRETRGLAYSAWASIMPPSYLKYPYVLRTQIATQNDKMIDAVTTFNDIINNMPESEAAFKLAKDGLTNRLRTERIIKGDIIWSYINAQDLGQNVDPRIKLYNDIQNMSLKDIVDFQKQWVKGRTYVYCILGDKKDLELDKLKAVGPIEELTQEQIFGY</sequence>
<feature type="domain" description="Peptidase M16 N-terminal" evidence="6">
    <location>
        <begin position="111"/>
        <end position="159"/>
    </location>
</feature>
<dbReference type="InterPro" id="IPR011765">
    <property type="entry name" value="Pept_M16_N"/>
</dbReference>
<keyword evidence="4" id="KW-0862">Zinc</keyword>
<name>A0A395VTR0_BACOV</name>
<gene>
    <name evidence="8" type="ORF">DWX70_20560</name>
</gene>
<evidence type="ECO:0000256" key="4">
    <source>
        <dbReference type="ARBA" id="ARBA00022833"/>
    </source>
</evidence>
<feature type="domain" description="Peptidase M16 C-terminal" evidence="7">
    <location>
        <begin position="312"/>
        <end position="483"/>
    </location>
</feature>
<evidence type="ECO:0000313" key="8">
    <source>
        <dbReference type="EMBL" id="RGS80756.1"/>
    </source>
</evidence>
<protein>
    <submittedName>
        <fullName evidence="8">Insulinase family protein</fullName>
    </submittedName>
</protein>
<dbReference type="GO" id="GO:0008237">
    <property type="term" value="F:metallopeptidase activity"/>
    <property type="evidence" value="ECO:0007669"/>
    <property type="project" value="UniProtKB-KW"/>
</dbReference>
<dbReference type="InterPro" id="IPR050626">
    <property type="entry name" value="Peptidase_M16"/>
</dbReference>
<reference evidence="8 9" key="1">
    <citation type="submission" date="2018-08" db="EMBL/GenBank/DDBJ databases">
        <title>A genome reference for cultivated species of the human gut microbiota.</title>
        <authorList>
            <person name="Zou Y."/>
            <person name="Xue W."/>
            <person name="Luo G."/>
        </authorList>
    </citation>
    <scope>NUCLEOTIDE SEQUENCE [LARGE SCALE GENOMIC DNA]</scope>
    <source>
        <strain evidence="8 9">AF20-9LB</strain>
    </source>
</reference>
<comment type="similarity">
    <text evidence="1">Belongs to the peptidase M16 family.</text>
</comment>
<proteinExistence type="inferred from homology"/>
<comment type="caution">
    <text evidence="8">The sequence shown here is derived from an EMBL/GenBank/DDBJ whole genome shotgun (WGS) entry which is preliminary data.</text>
</comment>
<dbReference type="EMBL" id="QRVZ01000021">
    <property type="protein sequence ID" value="RGS80756.1"/>
    <property type="molecule type" value="Genomic_DNA"/>
</dbReference>
<evidence type="ECO:0000256" key="1">
    <source>
        <dbReference type="ARBA" id="ARBA00007261"/>
    </source>
</evidence>
<keyword evidence="2" id="KW-0645">Protease</keyword>
<dbReference type="PANTHER" id="PTHR43690">
    <property type="entry name" value="NARDILYSIN"/>
    <property type="match status" value="1"/>
</dbReference>
<dbReference type="GO" id="GO:0046872">
    <property type="term" value="F:metal ion binding"/>
    <property type="evidence" value="ECO:0007669"/>
    <property type="project" value="InterPro"/>
</dbReference>
<dbReference type="Proteomes" id="UP000266492">
    <property type="component" value="Unassembled WGS sequence"/>
</dbReference>
<organism evidence="8 9">
    <name type="scientific">Bacteroides ovatus</name>
    <dbReference type="NCBI Taxonomy" id="28116"/>
    <lineage>
        <taxon>Bacteria</taxon>
        <taxon>Pseudomonadati</taxon>
        <taxon>Bacteroidota</taxon>
        <taxon>Bacteroidia</taxon>
        <taxon>Bacteroidales</taxon>
        <taxon>Bacteroidaceae</taxon>
        <taxon>Bacteroides</taxon>
    </lineage>
</organism>
<dbReference type="AlphaFoldDB" id="A0A395VTR0"/>
<dbReference type="SUPFAM" id="SSF63411">
    <property type="entry name" value="LuxS/MPP-like metallohydrolase"/>
    <property type="match status" value="4"/>
</dbReference>
<dbReference type="GO" id="GO:0006508">
    <property type="term" value="P:proteolysis"/>
    <property type="evidence" value="ECO:0007669"/>
    <property type="project" value="UniProtKB-KW"/>
</dbReference>
<evidence type="ECO:0000256" key="3">
    <source>
        <dbReference type="ARBA" id="ARBA00022801"/>
    </source>
</evidence>
<dbReference type="Pfam" id="PF00675">
    <property type="entry name" value="Peptidase_M16"/>
    <property type="match status" value="1"/>
</dbReference>
<evidence type="ECO:0000259" key="7">
    <source>
        <dbReference type="Pfam" id="PF05193"/>
    </source>
</evidence>
<keyword evidence="5" id="KW-0482">Metalloprotease</keyword>
<evidence type="ECO:0000256" key="2">
    <source>
        <dbReference type="ARBA" id="ARBA00022670"/>
    </source>
</evidence>
<evidence type="ECO:0000259" key="6">
    <source>
        <dbReference type="Pfam" id="PF00675"/>
    </source>
</evidence>
<dbReference type="InterPro" id="IPR011249">
    <property type="entry name" value="Metalloenz_LuxS/M16"/>
</dbReference>